<evidence type="ECO:0000256" key="15">
    <source>
        <dbReference type="ARBA" id="ARBA00044266"/>
    </source>
</evidence>
<name>A0A9Q1JCG9_SYNKA</name>
<dbReference type="InterPro" id="IPR001304">
    <property type="entry name" value="C-type_lectin-like"/>
</dbReference>
<evidence type="ECO:0000256" key="5">
    <source>
        <dbReference type="ARBA" id="ARBA00022536"/>
    </source>
</evidence>
<keyword evidence="13" id="KW-0373">Hyaluronic acid</keyword>
<keyword evidence="8" id="KW-0677">Repeat</keyword>
<dbReference type="PROSITE" id="PS01187">
    <property type="entry name" value="EGF_CA"/>
    <property type="match status" value="1"/>
</dbReference>
<keyword evidence="12" id="KW-0966">Cell projection</keyword>
<feature type="region of interest" description="Disordered" evidence="18">
    <location>
        <begin position="1"/>
        <end position="29"/>
    </location>
</feature>
<dbReference type="GO" id="GO:0045202">
    <property type="term" value="C:synapse"/>
    <property type="evidence" value="ECO:0007669"/>
    <property type="project" value="TreeGrafter"/>
</dbReference>
<evidence type="ECO:0000256" key="18">
    <source>
        <dbReference type="SAM" id="MobiDB-lite"/>
    </source>
</evidence>
<dbReference type="SUPFAM" id="SSF56436">
    <property type="entry name" value="C-type lectin-like"/>
    <property type="match status" value="1"/>
</dbReference>
<dbReference type="PROSITE" id="PS50026">
    <property type="entry name" value="EGF_3"/>
    <property type="match status" value="2"/>
</dbReference>
<dbReference type="FunFam" id="3.10.100.10:FF:000003">
    <property type="entry name" value="Versican core protein"/>
    <property type="match status" value="1"/>
</dbReference>
<evidence type="ECO:0000313" key="23">
    <source>
        <dbReference type="Proteomes" id="UP001152622"/>
    </source>
</evidence>
<organism evidence="22 23">
    <name type="scientific">Synaphobranchus kaupii</name>
    <name type="common">Kaup's arrowtooth eel</name>
    <dbReference type="NCBI Taxonomy" id="118154"/>
    <lineage>
        <taxon>Eukaryota</taxon>
        <taxon>Metazoa</taxon>
        <taxon>Chordata</taxon>
        <taxon>Craniata</taxon>
        <taxon>Vertebrata</taxon>
        <taxon>Euteleostomi</taxon>
        <taxon>Actinopterygii</taxon>
        <taxon>Neopterygii</taxon>
        <taxon>Teleostei</taxon>
        <taxon>Anguilliformes</taxon>
        <taxon>Synaphobranchidae</taxon>
        <taxon>Synaphobranchus</taxon>
    </lineage>
</organism>
<keyword evidence="10 16" id="KW-1015">Disulfide bond</keyword>
<evidence type="ECO:0000256" key="13">
    <source>
        <dbReference type="ARBA" id="ARBA00023290"/>
    </source>
</evidence>
<dbReference type="GO" id="GO:0005509">
    <property type="term" value="F:calcium ion binding"/>
    <property type="evidence" value="ECO:0007669"/>
    <property type="project" value="InterPro"/>
</dbReference>
<reference evidence="22" key="1">
    <citation type="journal article" date="2023" name="Science">
        <title>Genome structures resolve the early diversification of teleost fishes.</title>
        <authorList>
            <person name="Parey E."/>
            <person name="Louis A."/>
            <person name="Montfort J."/>
            <person name="Bouchez O."/>
            <person name="Roques C."/>
            <person name="Iampietro C."/>
            <person name="Lluch J."/>
            <person name="Castinel A."/>
            <person name="Donnadieu C."/>
            <person name="Desvignes T."/>
            <person name="Floi Bucao C."/>
            <person name="Jouanno E."/>
            <person name="Wen M."/>
            <person name="Mejri S."/>
            <person name="Dirks R."/>
            <person name="Jansen H."/>
            <person name="Henkel C."/>
            <person name="Chen W.J."/>
            <person name="Zahm M."/>
            <person name="Cabau C."/>
            <person name="Klopp C."/>
            <person name="Thompson A.W."/>
            <person name="Robinson-Rechavi M."/>
            <person name="Braasch I."/>
            <person name="Lecointre G."/>
            <person name="Bobe J."/>
            <person name="Postlethwait J.H."/>
            <person name="Berthelot C."/>
            <person name="Roest Crollius H."/>
            <person name="Guiguen Y."/>
        </authorList>
    </citation>
    <scope>NUCLEOTIDE SEQUENCE</scope>
    <source>
        <strain evidence="22">WJC10195</strain>
    </source>
</reference>
<feature type="domain" description="Sushi" evidence="21">
    <location>
        <begin position="1435"/>
        <end position="1495"/>
    </location>
</feature>
<feature type="region of interest" description="Disordered" evidence="18">
    <location>
        <begin position="87"/>
        <end position="108"/>
    </location>
</feature>
<dbReference type="InterPro" id="IPR000742">
    <property type="entry name" value="EGF"/>
</dbReference>
<dbReference type="EMBL" id="JAINUF010000001">
    <property type="protein sequence ID" value="KAJ8380623.1"/>
    <property type="molecule type" value="Genomic_DNA"/>
</dbReference>
<feature type="compositionally biased region" description="Acidic residues" evidence="18">
    <location>
        <begin position="701"/>
        <end position="713"/>
    </location>
</feature>
<dbReference type="Gene3D" id="2.10.25.10">
    <property type="entry name" value="Laminin"/>
    <property type="match status" value="2"/>
</dbReference>
<comment type="subcellular location">
    <subcellularLocation>
        <location evidence="1">Cell projection</location>
    </subcellularLocation>
    <subcellularLocation>
        <location evidence="2">Secreted</location>
        <location evidence="2">Extracellular space</location>
        <location evidence="2">Extracellular matrix</location>
    </subcellularLocation>
</comment>
<keyword evidence="9" id="KW-0106">Calcium</keyword>
<dbReference type="Proteomes" id="UP001152622">
    <property type="component" value="Chromosome 1"/>
</dbReference>
<keyword evidence="6 17" id="KW-0768">Sushi</keyword>
<dbReference type="Gene3D" id="2.10.70.10">
    <property type="entry name" value="Complement Module, domain 1"/>
    <property type="match status" value="1"/>
</dbReference>
<dbReference type="GO" id="GO:0001501">
    <property type="term" value="P:skeletal system development"/>
    <property type="evidence" value="ECO:0007669"/>
    <property type="project" value="TreeGrafter"/>
</dbReference>
<sequence length="1538" mass="167215">MTTKTFILREEDTSSGQTSDILTEGSDLPPVSFLPSTAVLLEESSATPSEVVSGGITQLTTMESEVTDKEGLTPAVMPSTHLYPVMQESGEQSTKDQQEGSGGAITIPPTKQLYDQISVVTDKAEITDTSKKTSAIEDVESTTTFIKEFSTTKTTVSLSTAYSEVSFSDLGSRDSTEESPVESKVPEDESSGDKRDEMFTKESVGTTDPLLASTVKLYFTTSTSSGIYSSLTILDTADVTETKVSLRTEAPLVIATIDETTEESEETEVRGLTVETVTKKPSISPSLDLTATPVTLTEKDSSSSQTPTIYMDGSPIAAVSFIPSTARLLESSTVSRSEVVSGLVTQVTPLESKVTVLSTAQSIEYSSVSDHREITDKPTEITEVKSPDDQSQEFTQQSTVTKVPLVFSTSHLEEPSSTDTHLITSSSRAVEATVKSEVTDYEEGITVQIASVSVPVSEHTGTLDKAPTSAPSPIPSVVYQGIDEEHFFIPSPTRSQAKTSIDELSPTTKPYHTGQASPTVLIFTEEGTNEDVTDQTEITESEKISVIPGVEFYTQATPFAKDSAITKSSLSPTTAQLKHPSEFSIGKETEETTVESEIDVKFSVVTVETEITESEKISVIPGVEFSTQATPFAKDSAVTKSSLSPTTAQLKHPSEFSIGKETEETTVESDVTKQIEETTDMVFSTPLYQDLEQSGEQPSGDQEEGEDDESSGEETEHKFTKESDVTTAPHVSSTVKLDYTMTTPSSGWDGSLTTQIDTVEVTQAKETLTSEAPLVTPTTAETSEETAETEASSLRVKTIVTEKPSFGPRLDMTTKTFILGEEDTSSGQTSNILTEGSDLPPVLFLPSTAVLLEESSATPSVELFSPVTESRKENHTSIKYIDSTAPEFEDFSLIDVDDISLVEASSSILTEEAGGVTAVTLPPQSSFLTTEEPEGSGSDMTTTFTTHSVYMKYESTTQELTAILIDTSEVSSQITGVTAEDKVKEDAMVNATVPSLSVDVSSDAKDLTSPSPVYPVPPVGESLTQPDVDIYFGTTVTPRADSSSTHRPDVDQVFEKTVPTTLRSTQPEMELGSHSDGVTKHPGITESPPASRFITMLTAGVGKTDSTEKTPGSELESVESASERQEVEWREEESVSPITEKEETIKPEGVTRPPSKTQPDAEAPVSSTPSGVLPEASTIPVEEDEFVDYDNTSGSGLREALPSSSEINSTLTPELELGPTIVGQVFEIPGKHSCTENTCLNGGTCYTRGNAYICSCLPGYSGDNCEIDIDDCQSSPCRNGGTCVDCVNAFICLCLPSYGGALCEEDTETCAYGWHKFQGHCYRYIPHRRTWDAAERECRLQGAHLTSIQSHQEQQFVNRMGHDYQWIGLNDKMFESDFRWTDGRPVQYENWRPNQPDSFFSSGEDCVVMIWHEYGQWNDVPCNYHLTFTCKKGTVACSQPPVVQNARTFGSARPRYEVNSLVRYQCKYGFIQRHVPVIRCRGDGRWDAPQIACMTPSTFQQAHAWKSKYGNYNKTKGRTDDLPQNHHRWAVKVDKHGR</sequence>
<feature type="compositionally biased region" description="Basic and acidic residues" evidence="18">
    <location>
        <begin position="184"/>
        <end position="200"/>
    </location>
</feature>
<keyword evidence="3" id="KW-0964">Secreted</keyword>
<feature type="region of interest" description="Disordered" evidence="18">
    <location>
        <begin position="1002"/>
        <end position="1021"/>
    </location>
</feature>
<protein>
    <recommendedName>
        <fullName evidence="15">PG-M</fullName>
    </recommendedName>
</protein>
<evidence type="ECO:0000256" key="1">
    <source>
        <dbReference type="ARBA" id="ARBA00004316"/>
    </source>
</evidence>
<evidence type="ECO:0000256" key="17">
    <source>
        <dbReference type="PROSITE-ProRule" id="PRU00302"/>
    </source>
</evidence>
<dbReference type="InterPro" id="IPR035976">
    <property type="entry name" value="Sushi/SCR/CCP_sf"/>
</dbReference>
<keyword evidence="11" id="KW-0325">Glycoprotein</keyword>
<dbReference type="Gene3D" id="3.10.100.10">
    <property type="entry name" value="Mannose-Binding Protein A, subunit A"/>
    <property type="match status" value="1"/>
</dbReference>
<dbReference type="PROSITE" id="PS01186">
    <property type="entry name" value="EGF_2"/>
    <property type="match status" value="1"/>
</dbReference>
<dbReference type="InterPro" id="IPR000152">
    <property type="entry name" value="EGF-type_Asp/Asn_hydroxyl_site"/>
</dbReference>
<dbReference type="SMART" id="SM00032">
    <property type="entry name" value="CCP"/>
    <property type="match status" value="1"/>
</dbReference>
<evidence type="ECO:0000256" key="12">
    <source>
        <dbReference type="ARBA" id="ARBA00023273"/>
    </source>
</evidence>
<dbReference type="PANTHER" id="PTHR22804">
    <property type="entry name" value="AGGRECAN/VERSICAN PROTEOGLYCAN"/>
    <property type="match status" value="1"/>
</dbReference>
<accession>A0A9Q1JCG9</accession>
<proteinExistence type="predicted"/>
<dbReference type="InterPro" id="IPR016187">
    <property type="entry name" value="CTDL_fold"/>
</dbReference>
<dbReference type="PROSITE" id="PS00022">
    <property type="entry name" value="EGF_1"/>
    <property type="match status" value="2"/>
</dbReference>
<dbReference type="SUPFAM" id="SSF57535">
    <property type="entry name" value="Complement control module/SCR domain"/>
    <property type="match status" value="1"/>
</dbReference>
<dbReference type="Pfam" id="PF12661">
    <property type="entry name" value="hEGF"/>
    <property type="match status" value="1"/>
</dbReference>
<comment type="caution">
    <text evidence="16">Lacks conserved residue(s) required for the propagation of feature annotation.</text>
</comment>
<dbReference type="InterPro" id="IPR050691">
    <property type="entry name" value="Hyaluronan_bind_Proteoglycan"/>
</dbReference>
<dbReference type="SMART" id="SM00179">
    <property type="entry name" value="EGF_CA"/>
    <property type="match status" value="2"/>
</dbReference>
<dbReference type="SMART" id="SM00034">
    <property type="entry name" value="CLECT"/>
    <property type="match status" value="1"/>
</dbReference>
<feature type="region of interest" description="Disordered" evidence="18">
    <location>
        <begin position="691"/>
        <end position="729"/>
    </location>
</feature>
<dbReference type="SUPFAM" id="SSF57196">
    <property type="entry name" value="EGF/Laminin"/>
    <property type="match status" value="1"/>
</dbReference>
<evidence type="ECO:0000256" key="16">
    <source>
        <dbReference type="PROSITE-ProRule" id="PRU00076"/>
    </source>
</evidence>
<dbReference type="PROSITE" id="PS50041">
    <property type="entry name" value="C_TYPE_LECTIN_2"/>
    <property type="match status" value="1"/>
</dbReference>
<dbReference type="InterPro" id="IPR033987">
    <property type="entry name" value="CSPG_CTLD"/>
</dbReference>
<dbReference type="InterPro" id="IPR016186">
    <property type="entry name" value="C-type_lectin-like/link_sf"/>
</dbReference>
<evidence type="ECO:0000313" key="22">
    <source>
        <dbReference type="EMBL" id="KAJ8380623.1"/>
    </source>
</evidence>
<dbReference type="Pfam" id="PF00059">
    <property type="entry name" value="Lectin_C"/>
    <property type="match status" value="1"/>
</dbReference>
<dbReference type="FunFam" id="2.10.25.10:FF:000006">
    <property type="entry name" value="Versican core protein-like isoform 1"/>
    <property type="match status" value="1"/>
</dbReference>
<dbReference type="InterPro" id="IPR018097">
    <property type="entry name" value="EGF_Ca-bd_CS"/>
</dbReference>
<dbReference type="InterPro" id="IPR018378">
    <property type="entry name" value="C-type_lectin_CS"/>
</dbReference>
<dbReference type="CDD" id="cd00033">
    <property type="entry name" value="CCP"/>
    <property type="match status" value="1"/>
</dbReference>
<keyword evidence="23" id="KW-1185">Reference proteome</keyword>
<dbReference type="Pfam" id="PF00008">
    <property type="entry name" value="EGF"/>
    <property type="match status" value="1"/>
</dbReference>
<comment type="function">
    <text evidence="14">May play a role in intercellular signaling and in connecting cells with the extracellular matrix. May take part in the regulation of cell motility, growth and differentiation. Binds hyaluronic acid.</text>
</comment>
<dbReference type="CDD" id="cd03588">
    <property type="entry name" value="CLECT_CSPGs"/>
    <property type="match status" value="1"/>
</dbReference>
<evidence type="ECO:0000259" key="21">
    <source>
        <dbReference type="PROSITE" id="PS50923"/>
    </source>
</evidence>
<dbReference type="GO" id="GO:0010001">
    <property type="term" value="P:glial cell differentiation"/>
    <property type="evidence" value="ECO:0007669"/>
    <property type="project" value="TreeGrafter"/>
</dbReference>
<evidence type="ECO:0000256" key="7">
    <source>
        <dbReference type="ARBA" id="ARBA00022729"/>
    </source>
</evidence>
<dbReference type="GO" id="GO:0005540">
    <property type="term" value="F:hyaluronic acid binding"/>
    <property type="evidence" value="ECO:0007669"/>
    <property type="project" value="UniProtKB-KW"/>
</dbReference>
<feature type="domain" description="C-type lectin" evidence="20">
    <location>
        <begin position="1317"/>
        <end position="1431"/>
    </location>
</feature>
<feature type="compositionally biased region" description="Basic and acidic residues" evidence="18">
    <location>
        <begin position="714"/>
        <end position="724"/>
    </location>
</feature>
<evidence type="ECO:0000256" key="10">
    <source>
        <dbReference type="ARBA" id="ARBA00023157"/>
    </source>
</evidence>
<dbReference type="SMART" id="SM00181">
    <property type="entry name" value="EGF"/>
    <property type="match status" value="2"/>
</dbReference>
<dbReference type="PROSITE" id="PS00615">
    <property type="entry name" value="C_TYPE_LECTIN_1"/>
    <property type="match status" value="1"/>
</dbReference>
<dbReference type="FunFam" id="2.10.25.10:FF:000012">
    <property type="entry name" value="Delta-like protein"/>
    <property type="match status" value="1"/>
</dbReference>
<dbReference type="InterPro" id="IPR001881">
    <property type="entry name" value="EGF-like_Ca-bd_dom"/>
</dbReference>
<dbReference type="InterPro" id="IPR000436">
    <property type="entry name" value="Sushi_SCR_CCP_dom"/>
</dbReference>
<gene>
    <name evidence="22" type="ORF">SKAU_G00014010</name>
</gene>
<dbReference type="GO" id="GO:0042995">
    <property type="term" value="C:cell projection"/>
    <property type="evidence" value="ECO:0007669"/>
    <property type="project" value="UniProtKB-SubCell"/>
</dbReference>
<dbReference type="OrthoDB" id="441660at2759"/>
<evidence type="ECO:0000256" key="3">
    <source>
        <dbReference type="ARBA" id="ARBA00022525"/>
    </source>
</evidence>
<feature type="region of interest" description="Disordered" evidence="18">
    <location>
        <begin position="1067"/>
        <end position="1183"/>
    </location>
</feature>
<dbReference type="PANTHER" id="PTHR22804:SF6">
    <property type="entry name" value="VERSICAN CORE PROTEIN"/>
    <property type="match status" value="1"/>
</dbReference>
<feature type="compositionally biased region" description="Basic and acidic residues" evidence="18">
    <location>
        <begin position="652"/>
        <end position="663"/>
    </location>
</feature>
<dbReference type="Pfam" id="PF00084">
    <property type="entry name" value="Sushi"/>
    <property type="match status" value="1"/>
</dbReference>
<keyword evidence="7" id="KW-0732">Signal</keyword>
<evidence type="ECO:0000256" key="8">
    <source>
        <dbReference type="ARBA" id="ARBA00022737"/>
    </source>
</evidence>
<evidence type="ECO:0000259" key="19">
    <source>
        <dbReference type="PROSITE" id="PS50026"/>
    </source>
</evidence>
<feature type="disulfide bond" evidence="16">
    <location>
        <begin position="1256"/>
        <end position="1265"/>
    </location>
</feature>
<evidence type="ECO:0000259" key="20">
    <source>
        <dbReference type="PROSITE" id="PS50041"/>
    </source>
</evidence>
<dbReference type="CDD" id="cd00054">
    <property type="entry name" value="EGF_CA"/>
    <property type="match status" value="2"/>
</dbReference>
<feature type="disulfide bond" evidence="16">
    <location>
        <begin position="1294"/>
        <end position="1303"/>
    </location>
</feature>
<feature type="disulfide bond" evidence="17">
    <location>
        <begin position="1466"/>
        <end position="1493"/>
    </location>
</feature>
<keyword evidence="5 16" id="KW-0245">EGF-like domain</keyword>
<dbReference type="GO" id="GO:0005615">
    <property type="term" value="C:extracellular space"/>
    <property type="evidence" value="ECO:0007669"/>
    <property type="project" value="TreeGrafter"/>
</dbReference>
<evidence type="ECO:0000256" key="6">
    <source>
        <dbReference type="ARBA" id="ARBA00022659"/>
    </source>
</evidence>
<dbReference type="FunFam" id="2.10.70.10:FF:000003">
    <property type="entry name" value="Versican core protein"/>
    <property type="match status" value="1"/>
</dbReference>
<feature type="region of interest" description="Disordered" evidence="18">
    <location>
        <begin position="640"/>
        <end position="673"/>
    </location>
</feature>
<evidence type="ECO:0000256" key="2">
    <source>
        <dbReference type="ARBA" id="ARBA00004498"/>
    </source>
</evidence>
<evidence type="ECO:0000256" key="4">
    <source>
        <dbReference type="ARBA" id="ARBA00022530"/>
    </source>
</evidence>
<feature type="domain" description="EGF-like" evidence="19">
    <location>
        <begin position="1230"/>
        <end position="1266"/>
    </location>
</feature>
<evidence type="ECO:0000256" key="9">
    <source>
        <dbReference type="ARBA" id="ARBA00022837"/>
    </source>
</evidence>
<feature type="compositionally biased region" description="Polar residues" evidence="18">
    <location>
        <begin position="640"/>
        <end position="649"/>
    </location>
</feature>
<feature type="region of interest" description="Disordered" evidence="18">
    <location>
        <begin position="167"/>
        <end position="201"/>
    </location>
</feature>
<dbReference type="PROSITE" id="PS00010">
    <property type="entry name" value="ASX_HYDROXYL"/>
    <property type="match status" value="1"/>
</dbReference>
<dbReference type="InterPro" id="IPR013032">
    <property type="entry name" value="EGF-like_CS"/>
</dbReference>
<feature type="domain" description="EGF-like" evidence="19">
    <location>
        <begin position="1268"/>
        <end position="1304"/>
    </location>
</feature>
<evidence type="ECO:0000256" key="11">
    <source>
        <dbReference type="ARBA" id="ARBA00023180"/>
    </source>
</evidence>
<dbReference type="GO" id="GO:0002052">
    <property type="term" value="P:positive regulation of neuroblast proliferation"/>
    <property type="evidence" value="ECO:0007669"/>
    <property type="project" value="TreeGrafter"/>
</dbReference>
<dbReference type="PROSITE" id="PS50923">
    <property type="entry name" value="SUSHI"/>
    <property type="match status" value="1"/>
</dbReference>
<dbReference type="GO" id="GO:0007417">
    <property type="term" value="P:central nervous system development"/>
    <property type="evidence" value="ECO:0007669"/>
    <property type="project" value="TreeGrafter"/>
</dbReference>
<keyword evidence="4" id="KW-0272">Extracellular matrix</keyword>
<evidence type="ECO:0000256" key="14">
    <source>
        <dbReference type="ARBA" id="ARBA00043896"/>
    </source>
</evidence>
<dbReference type="GO" id="GO:0072534">
    <property type="term" value="C:perineuronal net"/>
    <property type="evidence" value="ECO:0007669"/>
    <property type="project" value="TreeGrafter"/>
</dbReference>
<comment type="caution">
    <text evidence="22">The sequence shown here is derived from an EMBL/GenBank/DDBJ whole genome shotgun (WGS) entry which is preliminary data.</text>
</comment>
<feature type="disulfide bond" evidence="17">
    <location>
        <begin position="1437"/>
        <end position="1480"/>
    </location>
</feature>